<evidence type="ECO:0000313" key="2">
    <source>
        <dbReference type="EMBL" id="CCD19057.1"/>
    </source>
</evidence>
<sequence length="218" mass="23396">MPAVPLCRDLLVCMPPRADPRGNAWRERRRVLFSVAWPRLARAAVTRARRSRARPPKLSPWHHAQDALTGPGHVRRSPRTQAPPVCQNGPRERSTNDDNGARPWDVQTSTGGAVGEAKCRGPACPRSASCVVAFFGRAPNAGRCSHHQTSLVGVAGRGGSASHSEQGMHAARARRAQHRTDRVDKSAREDARHTPQAMPAWTEGAGAVAAGRASIDAG</sequence>
<organism evidence="2 3">
    <name type="scientific">Trypanosoma vivax (strain Y486)</name>
    <dbReference type="NCBI Taxonomy" id="1055687"/>
    <lineage>
        <taxon>Eukaryota</taxon>
        <taxon>Discoba</taxon>
        <taxon>Euglenozoa</taxon>
        <taxon>Kinetoplastea</taxon>
        <taxon>Metakinetoplastina</taxon>
        <taxon>Trypanosomatida</taxon>
        <taxon>Trypanosomatidae</taxon>
        <taxon>Trypanosoma</taxon>
        <taxon>Duttonella</taxon>
    </lineage>
</organism>
<feature type="region of interest" description="Disordered" evidence="1">
    <location>
        <begin position="155"/>
        <end position="218"/>
    </location>
</feature>
<protein>
    <submittedName>
        <fullName evidence="2">Uncharacterized protein</fullName>
    </submittedName>
</protein>
<feature type="region of interest" description="Disordered" evidence="1">
    <location>
        <begin position="46"/>
        <end position="120"/>
    </location>
</feature>
<accession>F9WND9</accession>
<evidence type="ECO:0000256" key="1">
    <source>
        <dbReference type="SAM" id="MobiDB-lite"/>
    </source>
</evidence>
<keyword evidence="3" id="KW-1185">Reference proteome</keyword>
<reference evidence="2 3" key="1">
    <citation type="journal article" date="2012" name="Proc. Natl. Acad. Sci. U.S.A.">
        <title>Antigenic diversity is generated by distinct evolutionary mechanisms in African trypanosome species.</title>
        <authorList>
            <person name="Jackson A.P."/>
            <person name="Berry A."/>
            <person name="Aslett M."/>
            <person name="Allison H.C."/>
            <person name="Burton P."/>
            <person name="Vavrova-Anderson J."/>
            <person name="Brown R."/>
            <person name="Browne H."/>
            <person name="Corton N."/>
            <person name="Hauser H."/>
            <person name="Gamble J."/>
            <person name="Gilderthorp R."/>
            <person name="Marcello L."/>
            <person name="McQuillan J."/>
            <person name="Otto T.D."/>
            <person name="Quail M.A."/>
            <person name="Sanders M.J."/>
            <person name="van Tonder A."/>
            <person name="Ginger M.L."/>
            <person name="Field M.C."/>
            <person name="Barry J.D."/>
            <person name="Hertz-Fowler C."/>
            <person name="Berriman M."/>
        </authorList>
    </citation>
    <scope>NUCLEOTIDE SEQUENCE</scope>
    <source>
        <strain evidence="2 3">Y486</strain>
    </source>
</reference>
<feature type="compositionally biased region" description="Basic and acidic residues" evidence="1">
    <location>
        <begin position="178"/>
        <end position="193"/>
    </location>
</feature>
<proteinExistence type="predicted"/>
<name>F9WND9_TRYVY</name>
<dbReference type="AlphaFoldDB" id="F9WND9"/>
<dbReference type="VEuPathDB" id="TriTrypDB:TvY486_0017660"/>
<dbReference type="Proteomes" id="UP000009027">
    <property type="component" value="Unassembled WGS sequence"/>
</dbReference>
<gene>
    <name evidence="2" type="ORF">TvY486_0017660</name>
</gene>
<dbReference type="EMBL" id="CAEX01002503">
    <property type="protein sequence ID" value="CCD19057.1"/>
    <property type="molecule type" value="Genomic_DNA"/>
</dbReference>
<feature type="compositionally biased region" description="Basic and acidic residues" evidence="1">
    <location>
        <begin position="90"/>
        <end position="100"/>
    </location>
</feature>
<evidence type="ECO:0000313" key="3">
    <source>
        <dbReference type="Proteomes" id="UP000009027"/>
    </source>
</evidence>